<name>A0A4U0ZL57_9ALTE</name>
<keyword evidence="1" id="KW-0175">Coiled coil</keyword>
<feature type="coiled-coil region" evidence="1">
    <location>
        <begin position="294"/>
        <end position="538"/>
    </location>
</feature>
<comment type="caution">
    <text evidence="3">The sequence shown here is derived from an EMBL/GenBank/DDBJ whole genome shotgun (WGS) entry which is preliminary data.</text>
</comment>
<dbReference type="AlphaFoldDB" id="A0A4U0ZL57"/>
<feature type="domain" description="Bacteriophage tail tape measure N-terminal" evidence="2">
    <location>
        <begin position="39"/>
        <end position="209"/>
    </location>
</feature>
<dbReference type="Pfam" id="PF06791">
    <property type="entry name" value="TMP_2"/>
    <property type="match status" value="1"/>
</dbReference>
<sequence>MNKKNYEVELRGNTRSYRSELGRAITSNDRFNNSMRGLSQGAQAIQGPMGGVASRVSVVNSLFSSGAAVTSGLAAALAGLVAVGYKSLQVFNEYEKSQLRTEALVRATGNAAGFTAEQLQQQANQVALSTLASVQGITEAQNVLQTFKSVSGETFTQAVELSQDMAAVFGGTAKDKALQLGKALEDPVAGINALKRSGVSFTSAQKDMIRSMVEMGDTAGAQKVILEQLAGQVGGAGSAEAGGLAGSVDTLGQRWDELLLSFSESSSLGGGVKKWLDGISYSLDKLRGKIAPTIEELQIELQYLENTQQKSATKRGANAAKAANAIRSAEADELRDQILQMKAEQGDLQALDQLIEQRTSELGNLRQRLPNASSEGTGWFGSGESEKEELQKQQRKAAAELQEFKRQKKQLEAANQAHVETQAAIKEEADQTAQVKREEETEKMASSLRAQYQRINDEALAADGREAELTNLRYERKVEEMNAELELMRQKGLLTQELEKEHQEALNNLLLTKEEKVAELNQREIDAATEKYAAIREAALEAGGKDEELAQFRHDKRVEEIEAELDMLREKGLATQEIEAAHKQAMEDLEATHQGRLAEIRDEAREEELKKEEEKKARQQEGYSAMFDVANSFFDGMEGREAGYARMALSIGETLLNEKKRKSLQSIWTNTMDAAMGAYNALASIPYIGPVLGGAAYTGVVVTGAAAAAKLTGMAHSGMTNIPSEGTYLLDGGERVVQPEQNRDLTRFLSSSETNNSQNMSVKNETHIHGDASNRDWREIALRDKRFIRLFKARLERPV</sequence>
<evidence type="ECO:0000313" key="4">
    <source>
        <dbReference type="Proteomes" id="UP000305471"/>
    </source>
</evidence>
<evidence type="ECO:0000256" key="1">
    <source>
        <dbReference type="SAM" id="Coils"/>
    </source>
</evidence>
<keyword evidence="4" id="KW-1185">Reference proteome</keyword>
<dbReference type="Proteomes" id="UP000305471">
    <property type="component" value="Unassembled WGS sequence"/>
</dbReference>
<dbReference type="RefSeq" id="WP_136781617.1">
    <property type="nucleotide sequence ID" value="NZ_SWCO01000003.1"/>
</dbReference>
<proteinExistence type="predicted"/>
<dbReference type="OrthoDB" id="6349624at2"/>
<accession>A0A4U0ZL57</accession>
<protein>
    <recommendedName>
        <fullName evidence="2">Bacteriophage tail tape measure N-terminal domain-containing protein</fullName>
    </recommendedName>
</protein>
<evidence type="ECO:0000313" key="3">
    <source>
        <dbReference type="EMBL" id="TKB03908.1"/>
    </source>
</evidence>
<gene>
    <name evidence="3" type="ORF">E5672_07415</name>
</gene>
<dbReference type="InterPro" id="IPR009628">
    <property type="entry name" value="Phage_tape_measure_N"/>
</dbReference>
<dbReference type="EMBL" id="SWCO01000003">
    <property type="protein sequence ID" value="TKB03908.1"/>
    <property type="molecule type" value="Genomic_DNA"/>
</dbReference>
<reference evidence="3 4" key="1">
    <citation type="submission" date="2019-04" db="EMBL/GenBank/DDBJ databases">
        <title>Alteromonas portus sp. nov., an alginate lyase-excreting marine bacterium.</title>
        <authorList>
            <person name="Huang H."/>
            <person name="Mo K."/>
            <person name="Bao S."/>
        </authorList>
    </citation>
    <scope>NUCLEOTIDE SEQUENCE [LARGE SCALE GENOMIC DNA]</scope>
    <source>
        <strain evidence="3 4">HB161718</strain>
    </source>
</reference>
<organism evidence="3 4">
    <name type="scientific">Alteromonas portus</name>
    <dbReference type="NCBI Taxonomy" id="2565549"/>
    <lineage>
        <taxon>Bacteria</taxon>
        <taxon>Pseudomonadati</taxon>
        <taxon>Pseudomonadota</taxon>
        <taxon>Gammaproteobacteria</taxon>
        <taxon>Alteromonadales</taxon>
        <taxon>Alteromonadaceae</taxon>
        <taxon>Alteromonas/Salinimonas group</taxon>
        <taxon>Alteromonas</taxon>
    </lineage>
</organism>
<evidence type="ECO:0000259" key="2">
    <source>
        <dbReference type="Pfam" id="PF06791"/>
    </source>
</evidence>